<dbReference type="EMBL" id="CP055898">
    <property type="protein sequence ID" value="QKX53976.1"/>
    <property type="molecule type" value="Genomic_DNA"/>
</dbReference>
<reference evidence="3" key="1">
    <citation type="submission" date="2020-06" db="EMBL/GenBank/DDBJ databases">
        <title>A chromosome-scale genome assembly of Talaromyces rugulosus W13939.</title>
        <authorList>
            <person name="Wang B."/>
            <person name="Guo L."/>
            <person name="Ye K."/>
            <person name="Wang L."/>
        </authorList>
    </citation>
    <scope>NUCLEOTIDE SEQUENCE [LARGE SCALE GENOMIC DNA]</scope>
    <source>
        <strain evidence="3">W13939</strain>
    </source>
</reference>
<organism evidence="2 3">
    <name type="scientific">Talaromyces rugulosus</name>
    <name type="common">Penicillium rugulosum</name>
    <dbReference type="NCBI Taxonomy" id="121627"/>
    <lineage>
        <taxon>Eukaryota</taxon>
        <taxon>Fungi</taxon>
        <taxon>Dikarya</taxon>
        <taxon>Ascomycota</taxon>
        <taxon>Pezizomycotina</taxon>
        <taxon>Eurotiomycetes</taxon>
        <taxon>Eurotiomycetidae</taxon>
        <taxon>Eurotiales</taxon>
        <taxon>Trichocomaceae</taxon>
        <taxon>Talaromyces</taxon>
        <taxon>Talaromyces sect. Islandici</taxon>
    </lineage>
</organism>
<evidence type="ECO:0000313" key="2">
    <source>
        <dbReference type="EMBL" id="QKX53976.1"/>
    </source>
</evidence>
<sequence>MPQQRKFEFITVSGKERRTDPETLRRVHSHTQAEYRRRHASKHRQKTVELDVTPLLDRSLVQYHGHSLSTPLENSRSDPFQSFKLGEDSRAHRLWDHVYDGTCAKFRTLIAIGFIDEVRETIALSQMLSASAWHLVHWLRCESDSGDDARYSMITTRSLQNQLDNLATGTSNEVITAVLACAAYANLTRDPQTFQVHMDGLSQIFRCRGGERALDSLGHLRLALFWIEVNGRLQQDAPAQFPVPYHILAPKSKLNLTEPDLGRVSLDGHFTGLDESHVVKYGLQQLTLLGQIIDSAIVPWDDPLFPVFHISPLLHDFLSIPRGSVHDSVHIRQRECFRLFGITYLLSVRSMTDFEPGAGMLYGTKLQLLLETPGIFVPEDKSYQILLWGLVVCVCTRVLFDELRGHFLAILSRYLQVAGIASFEEFLVVVWELPWCCKVFGDALYHLSRSFLGG</sequence>
<accession>A0A7H8QJA9</accession>
<dbReference type="PANTHER" id="PTHR37540:SF5">
    <property type="entry name" value="TRANSCRIPTION FACTOR DOMAIN-CONTAINING PROTEIN"/>
    <property type="match status" value="1"/>
</dbReference>
<dbReference type="AlphaFoldDB" id="A0A7H8QJA9"/>
<evidence type="ECO:0000256" key="1">
    <source>
        <dbReference type="SAM" id="MobiDB-lite"/>
    </source>
</evidence>
<evidence type="ECO:0008006" key="4">
    <source>
        <dbReference type="Google" id="ProtNLM"/>
    </source>
</evidence>
<feature type="region of interest" description="Disordered" evidence="1">
    <location>
        <begin position="18"/>
        <end position="42"/>
    </location>
</feature>
<dbReference type="RefSeq" id="XP_035340155.1">
    <property type="nucleotide sequence ID" value="XM_035484262.1"/>
</dbReference>
<dbReference type="OrthoDB" id="4159781at2759"/>
<keyword evidence="3" id="KW-1185">Reference proteome</keyword>
<gene>
    <name evidence="2" type="ORF">TRUGW13939_01056</name>
</gene>
<name>A0A7H8QJA9_TALRU</name>
<evidence type="ECO:0000313" key="3">
    <source>
        <dbReference type="Proteomes" id="UP000509510"/>
    </source>
</evidence>
<feature type="compositionally biased region" description="Basic and acidic residues" evidence="1">
    <location>
        <begin position="18"/>
        <end position="35"/>
    </location>
</feature>
<dbReference type="KEGG" id="trg:TRUGW13939_01056"/>
<dbReference type="Proteomes" id="UP000509510">
    <property type="component" value="Chromosome I"/>
</dbReference>
<dbReference type="PANTHER" id="PTHR37540">
    <property type="entry name" value="TRANSCRIPTION FACTOR (ACR-2), PUTATIVE-RELATED-RELATED"/>
    <property type="match status" value="1"/>
</dbReference>
<protein>
    <recommendedName>
        <fullName evidence="4">Transcription factor domain-containing protein</fullName>
    </recommendedName>
</protein>
<dbReference type="GeneID" id="55988569"/>
<proteinExistence type="predicted"/>